<gene>
    <name evidence="2" type="primary">ATP8</name>
</gene>
<evidence type="ECO:0000256" key="1">
    <source>
        <dbReference type="SAM" id="Phobius"/>
    </source>
</evidence>
<geneLocation type="mitochondrion" evidence="2"/>
<sequence>MPQLFPMNWIMLTSTLLLSTILISICIFFLKMNLCKNQELILNKFNSIQMNW</sequence>
<protein>
    <submittedName>
        <fullName evidence="2">ATP synthase F0 subunit 8</fullName>
    </submittedName>
</protein>
<proteinExistence type="predicted"/>
<keyword evidence="1" id="KW-1133">Transmembrane helix</keyword>
<keyword evidence="2" id="KW-0496">Mitochondrion</keyword>
<feature type="transmembrane region" description="Helical" evidence="1">
    <location>
        <begin position="6"/>
        <end position="30"/>
    </location>
</feature>
<organism evidence="2">
    <name type="scientific">Amblyomma ovale</name>
    <dbReference type="NCBI Taxonomy" id="208206"/>
    <lineage>
        <taxon>Eukaryota</taxon>
        <taxon>Metazoa</taxon>
        <taxon>Ecdysozoa</taxon>
        <taxon>Arthropoda</taxon>
        <taxon>Chelicerata</taxon>
        <taxon>Arachnida</taxon>
        <taxon>Acari</taxon>
        <taxon>Parasitiformes</taxon>
        <taxon>Ixodida</taxon>
        <taxon>Ixodoidea</taxon>
        <taxon>Ixodidae</taxon>
        <taxon>Amblyomminae</taxon>
        <taxon>Amblyomma</taxon>
    </lineage>
</organism>
<name>A0A7D5JUV8_9ACAR</name>
<accession>A0A7D5JUV8</accession>
<reference evidence="2" key="1">
    <citation type="journal article" date="2020" name="Exp. Appl. Acarol.">
        <title>Characterization of the complete mitochondrial genome of Amblyomma ovale, comparative analyses and phylogenetic considerations.</title>
        <authorList>
            <person name="Uribe J.E."/>
            <person name="Nava S."/>
            <person name="Murphy K.R."/>
            <person name="Tarragona E.L."/>
            <person name="Castro L.R."/>
        </authorList>
    </citation>
    <scope>NUCLEOTIDE SEQUENCE</scope>
</reference>
<keyword evidence="1" id="KW-0812">Transmembrane</keyword>
<dbReference type="CTD" id="4509"/>
<dbReference type="GeneID" id="58899867"/>
<evidence type="ECO:0000313" key="2">
    <source>
        <dbReference type="EMBL" id="QLF99607.1"/>
    </source>
</evidence>
<keyword evidence="1" id="KW-0472">Membrane</keyword>
<dbReference type="EMBL" id="MT554102">
    <property type="protein sequence ID" value="QLF99607.1"/>
    <property type="molecule type" value="Genomic_DNA"/>
</dbReference>
<dbReference type="AlphaFoldDB" id="A0A7D5JUV8"/>
<dbReference type="RefSeq" id="YP_009917408.1">
    <property type="nucleotide sequence ID" value="NC_050255.1"/>
</dbReference>